<name>A0ABX1C164_9ACTN</name>
<dbReference type="PANTHER" id="PTHR46844">
    <property type="entry name" value="SLR5058 PROTEIN"/>
    <property type="match status" value="1"/>
</dbReference>
<dbReference type="InterPro" id="IPR054547">
    <property type="entry name" value="NNH1"/>
</dbReference>
<dbReference type="InterPro" id="IPR007111">
    <property type="entry name" value="NACHT_NTPase"/>
</dbReference>
<dbReference type="RefSeq" id="WP_168104283.1">
    <property type="nucleotide sequence ID" value="NZ_JAATEN010000028.1"/>
</dbReference>
<protein>
    <submittedName>
        <fullName evidence="4">NACHT domain-containing protein</fullName>
    </submittedName>
</protein>
<keyword evidence="1" id="KW-0547">Nucleotide-binding</keyword>
<dbReference type="PRINTS" id="PR00364">
    <property type="entry name" value="DISEASERSIST"/>
</dbReference>
<evidence type="ECO:0000313" key="4">
    <source>
        <dbReference type="EMBL" id="NJQ03662.1"/>
    </source>
</evidence>
<keyword evidence="5" id="KW-1185">Reference proteome</keyword>
<dbReference type="Proteomes" id="UP000695264">
    <property type="component" value="Unassembled WGS sequence"/>
</dbReference>
<dbReference type="Gene3D" id="3.40.50.300">
    <property type="entry name" value="P-loop containing nucleotide triphosphate hydrolases"/>
    <property type="match status" value="1"/>
</dbReference>
<keyword evidence="2" id="KW-0067">ATP-binding</keyword>
<evidence type="ECO:0000259" key="3">
    <source>
        <dbReference type="PROSITE" id="PS50837"/>
    </source>
</evidence>
<reference evidence="4 5" key="1">
    <citation type="submission" date="2020-03" db="EMBL/GenBank/DDBJ databases">
        <title>WGS of actinomycetes isolated from Thailand.</title>
        <authorList>
            <person name="Thawai C."/>
        </authorList>
    </citation>
    <scope>NUCLEOTIDE SEQUENCE [LARGE SCALE GENOMIC DNA]</scope>
    <source>
        <strain evidence="4 5">PLAI 1-29</strain>
    </source>
</reference>
<organism evidence="4 5">
    <name type="scientific">Streptomyces zingiberis</name>
    <dbReference type="NCBI Taxonomy" id="2053010"/>
    <lineage>
        <taxon>Bacteria</taxon>
        <taxon>Bacillati</taxon>
        <taxon>Actinomycetota</taxon>
        <taxon>Actinomycetes</taxon>
        <taxon>Kitasatosporales</taxon>
        <taxon>Streptomycetaceae</taxon>
        <taxon>Streptomyces</taxon>
    </lineage>
</organism>
<comment type="caution">
    <text evidence="4">The sequence shown here is derived from an EMBL/GenBank/DDBJ whole genome shotgun (WGS) entry which is preliminary data.</text>
</comment>
<dbReference type="Pfam" id="PF05729">
    <property type="entry name" value="NACHT"/>
    <property type="match status" value="1"/>
</dbReference>
<dbReference type="InterPro" id="IPR027417">
    <property type="entry name" value="P-loop_NTPase"/>
</dbReference>
<dbReference type="Pfam" id="PF22733">
    <property type="entry name" value="NNH1"/>
    <property type="match status" value="1"/>
</dbReference>
<dbReference type="SUPFAM" id="SSF52540">
    <property type="entry name" value="P-loop containing nucleoside triphosphate hydrolases"/>
    <property type="match status" value="1"/>
</dbReference>
<dbReference type="Gene3D" id="3.80.10.10">
    <property type="entry name" value="Ribonuclease Inhibitor"/>
    <property type="match status" value="1"/>
</dbReference>
<evidence type="ECO:0000256" key="2">
    <source>
        <dbReference type="ARBA" id="ARBA00022840"/>
    </source>
</evidence>
<gene>
    <name evidence="4" type="ORF">HCK00_24890</name>
</gene>
<feature type="domain" description="NACHT" evidence="3">
    <location>
        <begin position="282"/>
        <end position="622"/>
    </location>
</feature>
<dbReference type="InterPro" id="IPR032675">
    <property type="entry name" value="LRR_dom_sf"/>
</dbReference>
<accession>A0ABX1C164</accession>
<evidence type="ECO:0000313" key="5">
    <source>
        <dbReference type="Proteomes" id="UP000695264"/>
    </source>
</evidence>
<proteinExistence type="predicted"/>
<sequence>MDPAVAGARLASSVVTPLIKRLFVQEGPGAGLTDRPVRLSRHLSFTGEKRTLTEGDLRRLSAELVHRAVTAGERPVTGDEEGAVTDALARTLSALGELSMTDVQAVELGHLALARELRRASGHPERGLGSDAARLHERLLETACLHVLHFFSRRSTFVARSAVEQARRQAELIAKTDEVLARLPRPDGRDAEFERRYAEYVARKHGTLTIVGIDLHHTEAAWPLDTAYLGLELTEREPARGGAPGSPGDPFYGLEGTDGWTPAAAEPAPVPLPTERLFSGRRRVLLRGAAGSGKTTLIQWLAVTAARREPPAGMAEELGDRVPFVLPLRSLVRAGSLPSPGAFLAAARNPLHSAQPEGWADRVLRADRGLLLIDGLDEIPERERERARGWLADLLIAYPGNLWLVTSRPSAVGGHWLAGQDFAELALAPMSREDVASFIDRWHAAARAGCRTPEHAAGLDGLRTALRAAVHTQRDLGRLVTNPLMCAMVCALHRARNGYLPPGRKELYEEALRMLLSRRDLERDIPVPGDIQLTEEPQIQLLQRIAHWLIRNGRTELAREHAERMIGDALPSVPAAARQGDAPRILRHLLLRSGLLREPADGTVEFVHRTFQDFLGAKAAVEEWDIGLLVRNAADAQWEDVIRMSVAHARPRERAEILRELTAAGDRAGDPATRMRLHLLAAACLEHAVELDPAVRTAVEERTAALIPPSGPEGARELAAAGPLVLELLPGPEELTDSAAATVVITASHIESAAALPFLTRFRDHRNLAVRSQLAWAWSRFDTRDYAEEVLAHLHHDDLYFTVQSPEQLTVLGELGGRARLDVRGARTAAALPGYATRTRLTHLMIRFTAGWDVTVLRPLKDLRALSLTDCGDLPGLTDIAGLPLRNLTLSALRVPTLAPLRSLTALEGLVLDLPEADWRLDDLPPGAPLTSVVASGSRRPEGGLRGIGRWPRLDRLLLGPESSPRDPADWDGLSALPALRTLHVADRSLAHRRGAAALPGVTDLVIHRTGGEPVDLSAVPGHFPGVVYLEVREPAGDRALPGTDLSPLAGLERLRVVLLHHTAVHGLRGVGRLPDPVTVATRR</sequence>
<dbReference type="PANTHER" id="PTHR46844:SF1">
    <property type="entry name" value="SLR5058 PROTEIN"/>
    <property type="match status" value="1"/>
</dbReference>
<dbReference type="EMBL" id="JAATEN010000028">
    <property type="protein sequence ID" value="NJQ03662.1"/>
    <property type="molecule type" value="Genomic_DNA"/>
</dbReference>
<dbReference type="PROSITE" id="PS50837">
    <property type="entry name" value="NACHT"/>
    <property type="match status" value="1"/>
</dbReference>
<evidence type="ECO:0000256" key="1">
    <source>
        <dbReference type="ARBA" id="ARBA00022741"/>
    </source>
</evidence>